<feature type="signal peptide" evidence="1">
    <location>
        <begin position="1"/>
        <end position="26"/>
    </location>
</feature>
<name>A0ABV6TGE6_9ACTN</name>
<protein>
    <submittedName>
        <fullName evidence="2">Uncharacterized protein</fullName>
    </submittedName>
</protein>
<proteinExistence type="predicted"/>
<gene>
    <name evidence="2" type="ORF">ACFH04_07505</name>
</gene>
<accession>A0ABV6TGE6</accession>
<sequence length="183" mass="18746">MSAARVGTALVLSLGAVAVTSGAVQAAPRAAAAVCGAYQTSSSPDGKTLNARWRLCLEKSNLALEAKCTNTSLIGLQQATSCTAGAGYVVLKNGKPLKGFEEGRCGLDAFEPDDPHAVDCTGKPRSKAFTAGGSDSVINRSVWFSCEGPGTYKVTLTGGSFQRKNLPSQKAPIKETSVSASAC</sequence>
<evidence type="ECO:0000313" key="3">
    <source>
        <dbReference type="Proteomes" id="UP001589887"/>
    </source>
</evidence>
<organism evidence="2 3">
    <name type="scientific">Streptomyces noboritoensis</name>
    <dbReference type="NCBI Taxonomy" id="67337"/>
    <lineage>
        <taxon>Bacteria</taxon>
        <taxon>Bacillati</taxon>
        <taxon>Actinomycetota</taxon>
        <taxon>Actinomycetes</taxon>
        <taxon>Kitasatosporales</taxon>
        <taxon>Streptomycetaceae</taxon>
        <taxon>Streptomyces</taxon>
    </lineage>
</organism>
<evidence type="ECO:0000313" key="2">
    <source>
        <dbReference type="EMBL" id="MFC0843575.1"/>
    </source>
</evidence>
<dbReference type="EMBL" id="JBHMQV010000007">
    <property type="protein sequence ID" value="MFC0843575.1"/>
    <property type="molecule type" value="Genomic_DNA"/>
</dbReference>
<dbReference type="RefSeq" id="WP_394317322.1">
    <property type="nucleotide sequence ID" value="NZ_JBHMQV010000007.1"/>
</dbReference>
<dbReference type="Proteomes" id="UP001589887">
    <property type="component" value="Unassembled WGS sequence"/>
</dbReference>
<keyword evidence="3" id="KW-1185">Reference proteome</keyword>
<evidence type="ECO:0000256" key="1">
    <source>
        <dbReference type="SAM" id="SignalP"/>
    </source>
</evidence>
<feature type="chain" id="PRO_5045651920" evidence="1">
    <location>
        <begin position="27"/>
        <end position="183"/>
    </location>
</feature>
<reference evidence="2 3" key="1">
    <citation type="submission" date="2024-09" db="EMBL/GenBank/DDBJ databases">
        <authorList>
            <person name="Sun Q."/>
            <person name="Mori K."/>
        </authorList>
    </citation>
    <scope>NUCLEOTIDE SEQUENCE [LARGE SCALE GENOMIC DNA]</scope>
    <source>
        <strain evidence="2 3">JCM 4557</strain>
    </source>
</reference>
<keyword evidence="1" id="KW-0732">Signal</keyword>
<comment type="caution">
    <text evidence="2">The sequence shown here is derived from an EMBL/GenBank/DDBJ whole genome shotgun (WGS) entry which is preliminary data.</text>
</comment>